<accession>A0A4W5PY62</accession>
<evidence type="ECO:0000256" key="1">
    <source>
        <dbReference type="SAM" id="Phobius"/>
    </source>
</evidence>
<feature type="transmembrane region" description="Helical" evidence="1">
    <location>
        <begin position="35"/>
        <end position="55"/>
    </location>
</feature>
<reference evidence="2" key="2">
    <citation type="submission" date="2025-08" db="UniProtKB">
        <authorList>
            <consortium name="Ensembl"/>
        </authorList>
    </citation>
    <scope>IDENTIFICATION</scope>
</reference>
<dbReference type="GeneTree" id="ENSGT01060000251418"/>
<protein>
    <submittedName>
        <fullName evidence="2">Uncharacterized protein</fullName>
    </submittedName>
</protein>
<dbReference type="Ensembl" id="ENSHHUT00000069358.1">
    <property type="protein sequence ID" value="ENSHHUP00000067098.1"/>
    <property type="gene ID" value="ENSHHUG00000039564.1"/>
</dbReference>
<reference evidence="2" key="3">
    <citation type="submission" date="2025-09" db="UniProtKB">
        <authorList>
            <consortium name="Ensembl"/>
        </authorList>
    </citation>
    <scope>IDENTIFICATION</scope>
</reference>
<keyword evidence="1" id="KW-1133">Transmembrane helix</keyword>
<keyword evidence="1" id="KW-0812">Transmembrane</keyword>
<name>A0A4W5PY62_9TELE</name>
<evidence type="ECO:0000313" key="2">
    <source>
        <dbReference type="Ensembl" id="ENSHHUP00000067098.1"/>
    </source>
</evidence>
<reference evidence="3" key="1">
    <citation type="submission" date="2018-06" db="EMBL/GenBank/DDBJ databases">
        <title>Genome assembly of Danube salmon.</title>
        <authorList>
            <person name="Macqueen D.J."/>
            <person name="Gundappa M.K."/>
        </authorList>
    </citation>
    <scope>NUCLEOTIDE SEQUENCE [LARGE SCALE GENOMIC DNA]</scope>
</reference>
<keyword evidence="1" id="KW-0472">Membrane</keyword>
<organism evidence="2 3">
    <name type="scientific">Hucho hucho</name>
    <name type="common">huchen</name>
    <dbReference type="NCBI Taxonomy" id="62062"/>
    <lineage>
        <taxon>Eukaryota</taxon>
        <taxon>Metazoa</taxon>
        <taxon>Chordata</taxon>
        <taxon>Craniata</taxon>
        <taxon>Vertebrata</taxon>
        <taxon>Euteleostomi</taxon>
        <taxon>Actinopterygii</taxon>
        <taxon>Neopterygii</taxon>
        <taxon>Teleostei</taxon>
        <taxon>Protacanthopterygii</taxon>
        <taxon>Salmoniformes</taxon>
        <taxon>Salmonidae</taxon>
        <taxon>Salmoninae</taxon>
        <taxon>Hucho</taxon>
    </lineage>
</organism>
<keyword evidence="3" id="KW-1185">Reference proteome</keyword>
<proteinExistence type="predicted"/>
<evidence type="ECO:0000313" key="3">
    <source>
        <dbReference type="Proteomes" id="UP000314982"/>
    </source>
</evidence>
<sequence length="70" mass="7649">MNMYGDLVMDTVPEESRTKGSDGVKQCTENLSYPWGNFLCMLSSVCLFVCLNVGMQNNDSNCGGFVLQVG</sequence>
<dbReference type="Proteomes" id="UP000314982">
    <property type="component" value="Unassembled WGS sequence"/>
</dbReference>
<dbReference type="AlphaFoldDB" id="A0A4W5PY62"/>